<dbReference type="OrthoDB" id="1739076at2759"/>
<accession>A0A835P758</accession>
<dbReference type="Pfam" id="PF00117">
    <property type="entry name" value="GATase"/>
    <property type="match status" value="1"/>
</dbReference>
<evidence type="ECO:0000256" key="9">
    <source>
        <dbReference type="ARBA" id="ARBA00047781"/>
    </source>
</evidence>
<dbReference type="GO" id="GO:0044210">
    <property type="term" value="P:'de novo' CTP biosynthetic process"/>
    <property type="evidence" value="ECO:0007669"/>
    <property type="project" value="UniProtKB-UniPathway"/>
</dbReference>
<comment type="caution">
    <text evidence="11">The sequence shown here is derived from an EMBL/GenBank/DDBJ whole genome shotgun (WGS) entry which is preliminary data.</text>
</comment>
<evidence type="ECO:0000256" key="6">
    <source>
        <dbReference type="ARBA" id="ARBA00022840"/>
    </source>
</evidence>
<evidence type="ECO:0000313" key="11">
    <source>
        <dbReference type="EMBL" id="KAG0448220.1"/>
    </source>
</evidence>
<evidence type="ECO:0000256" key="4">
    <source>
        <dbReference type="ARBA" id="ARBA00022598"/>
    </source>
</evidence>
<dbReference type="Gene3D" id="3.40.50.880">
    <property type="match status" value="2"/>
</dbReference>
<dbReference type="Proteomes" id="UP000639772">
    <property type="component" value="Unassembled WGS sequence"/>
</dbReference>
<dbReference type="InterPro" id="IPR027417">
    <property type="entry name" value="P-loop_NTPase"/>
</dbReference>
<dbReference type="PANTHER" id="PTHR11550:SF0">
    <property type="entry name" value="CTP SYNTHASE-RELATED"/>
    <property type="match status" value="1"/>
</dbReference>
<comment type="similarity">
    <text evidence="2">Belongs to the CTP synthase family.</text>
</comment>
<dbReference type="GO" id="GO:0003883">
    <property type="term" value="F:CTP synthase activity"/>
    <property type="evidence" value="ECO:0007669"/>
    <property type="project" value="UniProtKB-EC"/>
</dbReference>
<dbReference type="CDD" id="cd01746">
    <property type="entry name" value="GATase1_CTP_Synthase"/>
    <property type="match status" value="1"/>
</dbReference>
<keyword evidence="8" id="KW-0665">Pyrimidine biosynthesis</keyword>
<dbReference type="EC" id="6.3.4.2" evidence="3"/>
<dbReference type="GO" id="GO:0042802">
    <property type="term" value="F:identical protein binding"/>
    <property type="evidence" value="ECO:0007669"/>
    <property type="project" value="TreeGrafter"/>
</dbReference>
<evidence type="ECO:0000256" key="2">
    <source>
        <dbReference type="ARBA" id="ARBA00007533"/>
    </source>
</evidence>
<dbReference type="InterPro" id="IPR004468">
    <property type="entry name" value="CTP_synthase"/>
</dbReference>
<dbReference type="InterPro" id="IPR033828">
    <property type="entry name" value="GATase1_CTP_Synthase"/>
</dbReference>
<proteinExistence type="inferred from homology"/>
<dbReference type="PANTHER" id="PTHR11550">
    <property type="entry name" value="CTP SYNTHASE"/>
    <property type="match status" value="1"/>
</dbReference>
<gene>
    <name evidence="11" type="ORF">HPP92_027915</name>
</gene>
<dbReference type="AlphaFoldDB" id="A0A835P758"/>
<keyword evidence="4" id="KW-0436">Ligase</keyword>
<dbReference type="Gene3D" id="3.40.50.300">
    <property type="entry name" value="P-loop containing nucleotide triphosphate hydrolases"/>
    <property type="match status" value="1"/>
</dbReference>
<keyword evidence="6" id="KW-0067">ATP-binding</keyword>
<name>A0A835P758_VANPL</name>
<dbReference type="UniPathway" id="UPA00159">
    <property type="reaction ID" value="UER00277"/>
</dbReference>
<feature type="domain" description="Glutamine amidotransferase" evidence="10">
    <location>
        <begin position="183"/>
        <end position="290"/>
    </location>
</feature>
<keyword evidence="7" id="KW-0315">Glutamine amidotransferase</keyword>
<evidence type="ECO:0000256" key="3">
    <source>
        <dbReference type="ARBA" id="ARBA00012291"/>
    </source>
</evidence>
<evidence type="ECO:0000256" key="5">
    <source>
        <dbReference type="ARBA" id="ARBA00022741"/>
    </source>
</evidence>
<dbReference type="EMBL" id="JADCNM010000331">
    <property type="protein sequence ID" value="KAG0448220.1"/>
    <property type="molecule type" value="Genomic_DNA"/>
</dbReference>
<dbReference type="InterPro" id="IPR029062">
    <property type="entry name" value="Class_I_gatase-like"/>
</dbReference>
<protein>
    <recommendedName>
        <fullName evidence="3">CTP synthase (glutamine hydrolyzing)</fullName>
        <ecNumber evidence="3">6.3.4.2</ecNumber>
    </recommendedName>
</protein>
<evidence type="ECO:0000256" key="7">
    <source>
        <dbReference type="ARBA" id="ARBA00022962"/>
    </source>
</evidence>
<evidence type="ECO:0000313" key="12">
    <source>
        <dbReference type="Proteomes" id="UP000639772"/>
    </source>
</evidence>
<evidence type="ECO:0000259" key="10">
    <source>
        <dbReference type="Pfam" id="PF00117"/>
    </source>
</evidence>
<dbReference type="SUPFAM" id="SSF52317">
    <property type="entry name" value="Class I glutamine amidotransferase-like"/>
    <property type="match status" value="1"/>
</dbReference>
<reference evidence="11 12" key="1">
    <citation type="journal article" date="2020" name="Nat. Food">
        <title>A phased Vanilla planifolia genome enables genetic improvement of flavour and production.</title>
        <authorList>
            <person name="Hasing T."/>
            <person name="Tang H."/>
            <person name="Brym M."/>
            <person name="Khazi F."/>
            <person name="Huang T."/>
            <person name="Chambers A.H."/>
        </authorList>
    </citation>
    <scope>NUCLEOTIDE SEQUENCE [LARGE SCALE GENOMIC DNA]</scope>
    <source>
        <tissue evidence="11">Leaf</tissue>
    </source>
</reference>
<dbReference type="InterPro" id="IPR017926">
    <property type="entry name" value="GATASE"/>
</dbReference>
<dbReference type="GO" id="GO:0019856">
    <property type="term" value="P:pyrimidine nucleobase biosynthetic process"/>
    <property type="evidence" value="ECO:0007669"/>
    <property type="project" value="TreeGrafter"/>
</dbReference>
<keyword evidence="5" id="KW-0547">Nucleotide-binding</keyword>
<evidence type="ECO:0000256" key="1">
    <source>
        <dbReference type="ARBA" id="ARBA00005171"/>
    </source>
</evidence>
<dbReference type="GO" id="GO:0005524">
    <property type="term" value="F:ATP binding"/>
    <property type="evidence" value="ECO:0007669"/>
    <property type="project" value="UniProtKB-KW"/>
</dbReference>
<comment type="pathway">
    <text evidence="1">Pyrimidine metabolism; CTP biosynthesis via de novo pathway; CTP from UDP: step 2/2.</text>
</comment>
<comment type="catalytic activity">
    <reaction evidence="9">
        <text>UTP + L-glutamine + ATP + H2O = CTP + L-glutamate + ADP + phosphate + 2 H(+)</text>
        <dbReference type="Rhea" id="RHEA:26426"/>
        <dbReference type="ChEBI" id="CHEBI:15377"/>
        <dbReference type="ChEBI" id="CHEBI:15378"/>
        <dbReference type="ChEBI" id="CHEBI:29985"/>
        <dbReference type="ChEBI" id="CHEBI:30616"/>
        <dbReference type="ChEBI" id="CHEBI:37563"/>
        <dbReference type="ChEBI" id="CHEBI:43474"/>
        <dbReference type="ChEBI" id="CHEBI:46398"/>
        <dbReference type="ChEBI" id="CHEBI:58359"/>
        <dbReference type="ChEBI" id="CHEBI:456216"/>
        <dbReference type="EC" id="6.3.4.2"/>
    </reaction>
</comment>
<sequence length="315" mass="36106">MTFCYWLFQQRYENVYIYFVLMQFILQTTNIVSLYDVPNTWHIPCLLKDQKAHDAILRVLNLQGIAREPMVDEWTSMAKICDGLRDPVRIAMVGKYTGLSDSYLSVLKALLHASFACHRKLVVDWVPSVDLEDNTKKASPDVYEAAWNLLKVIEFARDVMNLQDANSTEFDCDTKNPLVILMPEGSKTHMGGTMRLGLRRSYFHVKGCKSAKLYGNVKYVDERHRHRYEVNPDFVPKLERSGLAFVGKDESGERMEILELPSHPYYVGVQFHPEFKSRPTKPSAVFLGLIAASCGQLDALLKPQGRENRSPPKWL</sequence>
<evidence type="ECO:0000256" key="8">
    <source>
        <dbReference type="ARBA" id="ARBA00022975"/>
    </source>
</evidence>
<organism evidence="11 12">
    <name type="scientific">Vanilla planifolia</name>
    <name type="common">Vanilla</name>
    <dbReference type="NCBI Taxonomy" id="51239"/>
    <lineage>
        <taxon>Eukaryota</taxon>
        <taxon>Viridiplantae</taxon>
        <taxon>Streptophyta</taxon>
        <taxon>Embryophyta</taxon>
        <taxon>Tracheophyta</taxon>
        <taxon>Spermatophyta</taxon>
        <taxon>Magnoliopsida</taxon>
        <taxon>Liliopsida</taxon>
        <taxon>Asparagales</taxon>
        <taxon>Orchidaceae</taxon>
        <taxon>Vanilloideae</taxon>
        <taxon>Vanilleae</taxon>
        <taxon>Vanilla</taxon>
    </lineage>
</organism>